<dbReference type="Gene3D" id="1.10.10.10">
    <property type="entry name" value="Winged helix-like DNA-binding domain superfamily/Winged helix DNA-binding domain"/>
    <property type="match status" value="1"/>
</dbReference>
<organism evidence="4">
    <name type="scientific">Streptococcus iners</name>
    <dbReference type="NCBI Taxonomy" id="3028084"/>
    <lineage>
        <taxon>Bacteria</taxon>
        <taxon>Bacillati</taxon>
        <taxon>Bacillota</taxon>
        <taxon>Bacilli</taxon>
        <taxon>Lactobacillales</taxon>
        <taxon>Streptococcaceae</taxon>
        <taxon>Streptococcus</taxon>
    </lineage>
</organism>
<dbReference type="AlphaFoldDB" id="A0AA96W2D5"/>
<evidence type="ECO:0000313" key="4">
    <source>
        <dbReference type="EMBL" id="WNY52215.1"/>
    </source>
</evidence>
<keyword evidence="4" id="KW-0614">Plasmid</keyword>
<feature type="region of interest" description="Disordered" evidence="2">
    <location>
        <begin position="338"/>
        <end position="361"/>
    </location>
</feature>
<gene>
    <name evidence="4" type="ORF">PW252_11250</name>
</gene>
<accession>A0AA96W2D5</accession>
<evidence type="ECO:0000256" key="1">
    <source>
        <dbReference type="ARBA" id="ARBA00038283"/>
    </source>
</evidence>
<dbReference type="KEGG" id="sins:PW252_11250"/>
<geneLocation type="plasmid" evidence="4">
    <name>p29887</name>
</geneLocation>
<dbReference type="EMBL" id="CP118736">
    <property type="protein sequence ID" value="WNY52215.1"/>
    <property type="molecule type" value="Genomic_DNA"/>
</dbReference>
<dbReference type="GO" id="GO:0006270">
    <property type="term" value="P:DNA replication initiation"/>
    <property type="evidence" value="ECO:0007669"/>
    <property type="project" value="InterPro"/>
</dbReference>
<feature type="domain" description="Initiator Rep protein WH1" evidence="3">
    <location>
        <begin position="104"/>
        <end position="208"/>
    </location>
</feature>
<proteinExistence type="inferred from homology"/>
<dbReference type="RefSeq" id="WP_248051672.1">
    <property type="nucleotide sequence ID" value="NZ_CP118736.1"/>
</dbReference>
<sequence length="361" mass="40802">MNKKETPKTFDLLTRSIDPRLDITTGLHVEEIEAPIFAPMLNGTVTNTLATIGRNAVPTRINPLANNEATIENGDVKVFIEKYSDKKSLKVGVVKLLDFLTVGLAKINHYRDKDIANLQNTVTFSIDDYMGYLGVANPNSKSTRDQIRRRLKDELDTLYSISFKWKEKSRDKVEDYAKMRLCEAQGIKRGVASFTFTTSMAYYLNQSYIMQYPLDLLAISERNPNAYPIARKLALHHSIDNNHKKGTSNIISVAKLLESTPEIPTITEVMGTDRAWGRRIKNALEKALDAIDGVISWEYSNSKGVPLTEKQLAMADYETFSKLYIKFDILGAPDPTQRIEAKKAKTTARRKAKKTDTKKEE</sequence>
<reference evidence="4" key="1">
    <citation type="submission" date="2023-02" db="EMBL/GenBank/DDBJ databases">
        <title>Streptococcus sp. Genome Sequencing and Assembly.</title>
        <authorList>
            <person name="Shore S.M."/>
            <person name="Nicholson T.L."/>
        </authorList>
    </citation>
    <scope>NUCLEOTIDE SEQUENCE</scope>
    <source>
        <strain evidence="4">29887</strain>
        <plasmid evidence="4">p29887</plasmid>
    </source>
</reference>
<feature type="compositionally biased region" description="Basic residues" evidence="2">
    <location>
        <begin position="344"/>
        <end position="353"/>
    </location>
</feature>
<dbReference type="Pfam" id="PF01051">
    <property type="entry name" value="Rep3_N"/>
    <property type="match status" value="1"/>
</dbReference>
<dbReference type="InterPro" id="IPR036388">
    <property type="entry name" value="WH-like_DNA-bd_sf"/>
</dbReference>
<dbReference type="InterPro" id="IPR000525">
    <property type="entry name" value="Initiator_Rep_WH1"/>
</dbReference>
<name>A0AA96W2D5_9STRE</name>
<comment type="similarity">
    <text evidence="1">Belongs to the initiator RepB protein family.</text>
</comment>
<evidence type="ECO:0000256" key="2">
    <source>
        <dbReference type="SAM" id="MobiDB-lite"/>
    </source>
</evidence>
<protein>
    <recommendedName>
        <fullName evidence="3">Initiator Rep protein WH1 domain-containing protein</fullName>
    </recommendedName>
</protein>
<evidence type="ECO:0000259" key="3">
    <source>
        <dbReference type="Pfam" id="PF01051"/>
    </source>
</evidence>
<dbReference type="GO" id="GO:0003887">
    <property type="term" value="F:DNA-directed DNA polymerase activity"/>
    <property type="evidence" value="ECO:0007669"/>
    <property type="project" value="InterPro"/>
</dbReference>